<name>A0A8J3H2Y8_9RHOB</name>
<dbReference type="EC" id="2.7.13.3" evidence="2"/>
<dbReference type="Pfam" id="PF07730">
    <property type="entry name" value="HisKA_3"/>
    <property type="match status" value="1"/>
</dbReference>
<dbReference type="InterPro" id="IPR011712">
    <property type="entry name" value="Sig_transdc_His_kin_sub3_dim/P"/>
</dbReference>
<keyword evidence="9" id="KW-0812">Transmembrane</keyword>
<accession>A0A8J3H2Y8</accession>
<comment type="catalytic activity">
    <reaction evidence="1">
        <text>ATP + protein L-histidine = ADP + protein N-phospho-L-histidine.</text>
        <dbReference type="EC" id="2.7.13.3"/>
    </reaction>
</comment>
<dbReference type="AlphaFoldDB" id="A0A8J3H2Y8"/>
<dbReference type="SUPFAM" id="SSF55874">
    <property type="entry name" value="ATPase domain of HSP90 chaperone/DNA topoisomerase II/histidine kinase"/>
    <property type="match status" value="1"/>
</dbReference>
<evidence type="ECO:0000313" key="12">
    <source>
        <dbReference type="Proteomes" id="UP000626220"/>
    </source>
</evidence>
<evidence type="ECO:0000256" key="9">
    <source>
        <dbReference type="SAM" id="Phobius"/>
    </source>
</evidence>
<protein>
    <recommendedName>
        <fullName evidence="2">histidine kinase</fullName>
        <ecNumber evidence="2">2.7.13.3</ecNumber>
    </recommendedName>
</protein>
<proteinExistence type="predicted"/>
<dbReference type="PROSITE" id="PS50109">
    <property type="entry name" value="HIS_KIN"/>
    <property type="match status" value="1"/>
</dbReference>
<evidence type="ECO:0000256" key="2">
    <source>
        <dbReference type="ARBA" id="ARBA00012438"/>
    </source>
</evidence>
<evidence type="ECO:0000256" key="7">
    <source>
        <dbReference type="ARBA" id="ARBA00022840"/>
    </source>
</evidence>
<dbReference type="GO" id="GO:0000155">
    <property type="term" value="F:phosphorelay sensor kinase activity"/>
    <property type="evidence" value="ECO:0007669"/>
    <property type="project" value="InterPro"/>
</dbReference>
<keyword evidence="9" id="KW-1133">Transmembrane helix</keyword>
<evidence type="ECO:0000256" key="4">
    <source>
        <dbReference type="ARBA" id="ARBA00022679"/>
    </source>
</evidence>
<dbReference type="Gene3D" id="1.20.5.1930">
    <property type="match status" value="1"/>
</dbReference>
<dbReference type="InterPro" id="IPR050482">
    <property type="entry name" value="Sensor_HK_TwoCompSys"/>
</dbReference>
<keyword evidence="4" id="KW-0808">Transferase</keyword>
<dbReference type="GO" id="GO:0005524">
    <property type="term" value="F:ATP binding"/>
    <property type="evidence" value="ECO:0007669"/>
    <property type="project" value="UniProtKB-KW"/>
</dbReference>
<sequence>MLPAWTKDLTLATRFALAGGVVLVLSAALIGQFSARRIEAAVVRSTADATALFMDSVIAPLGQELSEENDLSPGARRAVSELLSGTPLGQRVISYKLRNRDGVLVAASDASLIGRDFGLSGAVARALRGEVIATFEDLHDEEDSAEAALGLPLLEIYSPIRAAWSGEVIGVAEFYEVATGLANDIAEARRNVWTAVVLVLGCIGCALYLIVLQGSRTIVRQQGELARQLADLRAMSNHNTQLRLRIQQAAARATAMNETALRGIGADLHDGPAQYMGYAALRLDSLRALAPGEAAQREIDAVMTSVQDAIREIRQISRGLALPDIENRSPCEILRSVAEAHMARTGVAVAIDCSLPADLPLDPARRICLYRFAQEGLTNAWRHGQGSDTSLSAALAEGVIRVAVRDRGPGVSSERSEDGMGLAGLRDRVESLGGTVVLRNRDDVPGAELVMEME</sequence>
<dbReference type="Gene3D" id="3.30.565.10">
    <property type="entry name" value="Histidine kinase-like ATPase, C-terminal domain"/>
    <property type="match status" value="1"/>
</dbReference>
<evidence type="ECO:0000256" key="6">
    <source>
        <dbReference type="ARBA" id="ARBA00022777"/>
    </source>
</evidence>
<dbReference type="InterPro" id="IPR005467">
    <property type="entry name" value="His_kinase_dom"/>
</dbReference>
<evidence type="ECO:0000256" key="1">
    <source>
        <dbReference type="ARBA" id="ARBA00000085"/>
    </source>
</evidence>
<feature type="transmembrane region" description="Helical" evidence="9">
    <location>
        <begin position="12"/>
        <end position="30"/>
    </location>
</feature>
<keyword evidence="9" id="KW-0472">Membrane</keyword>
<dbReference type="GO" id="GO:0046983">
    <property type="term" value="F:protein dimerization activity"/>
    <property type="evidence" value="ECO:0007669"/>
    <property type="project" value="InterPro"/>
</dbReference>
<evidence type="ECO:0000259" key="10">
    <source>
        <dbReference type="PROSITE" id="PS50109"/>
    </source>
</evidence>
<organism evidence="11 12">
    <name type="scientific">Seohaeicola zhoushanensis</name>
    <dbReference type="NCBI Taxonomy" id="1569283"/>
    <lineage>
        <taxon>Bacteria</taxon>
        <taxon>Pseudomonadati</taxon>
        <taxon>Pseudomonadota</taxon>
        <taxon>Alphaproteobacteria</taxon>
        <taxon>Rhodobacterales</taxon>
        <taxon>Roseobacteraceae</taxon>
        <taxon>Seohaeicola</taxon>
    </lineage>
</organism>
<dbReference type="InterPro" id="IPR036890">
    <property type="entry name" value="HATPase_C_sf"/>
</dbReference>
<feature type="domain" description="Histidine kinase" evidence="10">
    <location>
        <begin position="369"/>
        <end position="454"/>
    </location>
</feature>
<keyword evidence="7" id="KW-0067">ATP-binding</keyword>
<evidence type="ECO:0000256" key="3">
    <source>
        <dbReference type="ARBA" id="ARBA00022553"/>
    </source>
</evidence>
<dbReference type="PANTHER" id="PTHR24421:SF10">
    <property type="entry name" value="NITRATE_NITRITE SENSOR PROTEIN NARQ"/>
    <property type="match status" value="1"/>
</dbReference>
<keyword evidence="6 11" id="KW-0418">Kinase</keyword>
<keyword evidence="3" id="KW-0597">Phosphoprotein</keyword>
<keyword evidence="8" id="KW-0902">Two-component regulatory system</keyword>
<gene>
    <name evidence="11" type="ORF">GCM10017056_46940</name>
</gene>
<keyword evidence="5" id="KW-0547">Nucleotide-binding</keyword>
<comment type="caution">
    <text evidence="11">The sequence shown here is derived from an EMBL/GenBank/DDBJ whole genome shotgun (WGS) entry which is preliminary data.</text>
</comment>
<dbReference type="PANTHER" id="PTHR24421">
    <property type="entry name" value="NITRATE/NITRITE SENSOR PROTEIN NARX-RELATED"/>
    <property type="match status" value="1"/>
</dbReference>
<dbReference type="Proteomes" id="UP000626220">
    <property type="component" value="Unassembled WGS sequence"/>
</dbReference>
<keyword evidence="12" id="KW-1185">Reference proteome</keyword>
<dbReference type="GO" id="GO:0016020">
    <property type="term" value="C:membrane"/>
    <property type="evidence" value="ECO:0007669"/>
    <property type="project" value="InterPro"/>
</dbReference>
<feature type="transmembrane region" description="Helical" evidence="9">
    <location>
        <begin position="192"/>
        <end position="211"/>
    </location>
</feature>
<evidence type="ECO:0000256" key="8">
    <source>
        <dbReference type="ARBA" id="ARBA00023012"/>
    </source>
</evidence>
<dbReference type="EMBL" id="BNCJ01000026">
    <property type="protein sequence ID" value="GHF70593.1"/>
    <property type="molecule type" value="Genomic_DNA"/>
</dbReference>
<evidence type="ECO:0000313" key="11">
    <source>
        <dbReference type="EMBL" id="GHF70593.1"/>
    </source>
</evidence>
<dbReference type="CDD" id="cd16917">
    <property type="entry name" value="HATPase_UhpB-NarQ-NarX-like"/>
    <property type="match status" value="1"/>
</dbReference>
<reference evidence="11" key="1">
    <citation type="journal article" date="2014" name="Int. J. Syst. Evol. Microbiol.">
        <title>Complete genome sequence of Corynebacterium casei LMG S-19264T (=DSM 44701T), isolated from a smear-ripened cheese.</title>
        <authorList>
            <consortium name="US DOE Joint Genome Institute (JGI-PGF)"/>
            <person name="Walter F."/>
            <person name="Albersmeier A."/>
            <person name="Kalinowski J."/>
            <person name="Ruckert C."/>
        </authorList>
    </citation>
    <scope>NUCLEOTIDE SEQUENCE</scope>
    <source>
        <strain evidence="11">KCTC 42650</strain>
    </source>
</reference>
<reference evidence="11" key="2">
    <citation type="submission" date="2020-09" db="EMBL/GenBank/DDBJ databases">
        <authorList>
            <person name="Sun Q."/>
            <person name="Kim S."/>
        </authorList>
    </citation>
    <scope>NUCLEOTIDE SEQUENCE</scope>
    <source>
        <strain evidence="11">KCTC 42650</strain>
    </source>
</reference>
<evidence type="ECO:0000256" key="5">
    <source>
        <dbReference type="ARBA" id="ARBA00022741"/>
    </source>
</evidence>